<feature type="binding site" evidence="8">
    <location>
        <position position="81"/>
    </location>
    <ligand>
        <name>ATP</name>
        <dbReference type="ChEBI" id="CHEBI:30616"/>
    </ligand>
</feature>
<comment type="catalytic activity">
    <reaction evidence="8">
        <text>L-threonyl-[protein] + ATP = 3-O-(5'-adenylyl)-L-threonyl-[protein] + diphosphate</text>
        <dbReference type="Rhea" id="RHEA:54292"/>
        <dbReference type="Rhea" id="RHEA-COMP:11060"/>
        <dbReference type="Rhea" id="RHEA-COMP:13847"/>
        <dbReference type="ChEBI" id="CHEBI:30013"/>
        <dbReference type="ChEBI" id="CHEBI:30616"/>
        <dbReference type="ChEBI" id="CHEBI:33019"/>
        <dbReference type="ChEBI" id="CHEBI:138113"/>
        <dbReference type="EC" id="2.7.7.108"/>
    </reaction>
</comment>
<dbReference type="HAMAP" id="MF_00692">
    <property type="entry name" value="SelO"/>
    <property type="match status" value="1"/>
</dbReference>
<feature type="active site" description="Proton acceptor" evidence="8">
    <location>
        <position position="235"/>
    </location>
</feature>
<comment type="catalytic activity">
    <reaction evidence="8">
        <text>L-histidyl-[protein] + UTP = N(tele)-(5'-uridylyl)-L-histidyl-[protein] + diphosphate</text>
        <dbReference type="Rhea" id="RHEA:83891"/>
        <dbReference type="Rhea" id="RHEA-COMP:9745"/>
        <dbReference type="Rhea" id="RHEA-COMP:20239"/>
        <dbReference type="ChEBI" id="CHEBI:29979"/>
        <dbReference type="ChEBI" id="CHEBI:33019"/>
        <dbReference type="ChEBI" id="CHEBI:46398"/>
        <dbReference type="ChEBI" id="CHEBI:233474"/>
    </reaction>
</comment>
<dbReference type="PANTHER" id="PTHR32057:SF14">
    <property type="entry name" value="PROTEIN ADENYLYLTRANSFERASE SELO, MITOCHONDRIAL"/>
    <property type="match status" value="1"/>
</dbReference>
<proteinExistence type="inferred from homology"/>
<keyword evidence="4 8" id="KW-0479">Metal-binding</keyword>
<comment type="catalytic activity">
    <reaction evidence="8">
        <text>L-seryl-[protein] + ATP = 3-O-(5'-adenylyl)-L-seryl-[protein] + diphosphate</text>
        <dbReference type="Rhea" id="RHEA:58120"/>
        <dbReference type="Rhea" id="RHEA-COMP:9863"/>
        <dbReference type="Rhea" id="RHEA-COMP:15073"/>
        <dbReference type="ChEBI" id="CHEBI:29999"/>
        <dbReference type="ChEBI" id="CHEBI:30616"/>
        <dbReference type="ChEBI" id="CHEBI:33019"/>
        <dbReference type="ChEBI" id="CHEBI:142516"/>
        <dbReference type="EC" id="2.7.7.108"/>
    </reaction>
</comment>
<organism evidence="9 10">
    <name type="scientific">Vibrio albus</name>
    <dbReference type="NCBI Taxonomy" id="2200953"/>
    <lineage>
        <taxon>Bacteria</taxon>
        <taxon>Pseudomonadati</taxon>
        <taxon>Pseudomonadota</taxon>
        <taxon>Gammaproteobacteria</taxon>
        <taxon>Vibrionales</taxon>
        <taxon>Vibrionaceae</taxon>
        <taxon>Vibrio</taxon>
    </lineage>
</organism>
<protein>
    <recommendedName>
        <fullName evidence="8">Protein nucleotidyltransferase YdiU</fullName>
        <ecNumber evidence="8">2.7.7.-</ecNumber>
    </recommendedName>
    <alternativeName>
        <fullName evidence="8">Protein adenylyltransferase YdiU</fullName>
        <ecNumber evidence="8">2.7.7.108</ecNumber>
    </alternativeName>
    <alternativeName>
        <fullName evidence="8">Protein uridylyltransferase YdiU</fullName>
        <ecNumber evidence="8">2.7.7.-</ecNumber>
    </alternativeName>
</protein>
<dbReference type="OrthoDB" id="9776281at2"/>
<evidence type="ECO:0000256" key="6">
    <source>
        <dbReference type="ARBA" id="ARBA00022840"/>
    </source>
</evidence>
<dbReference type="PANTHER" id="PTHR32057">
    <property type="entry name" value="PROTEIN ADENYLYLTRANSFERASE SELO, MITOCHONDRIAL"/>
    <property type="match status" value="1"/>
</dbReference>
<name>A0A2U3BDC1_9VIBR</name>
<comment type="function">
    <text evidence="8">Nucleotidyltransferase involved in the post-translational modification of proteins. It can catalyze the addition of adenosine monophosphate (AMP) or uridine monophosphate (UMP) to a protein, resulting in modifications known as AMPylation and UMPylation.</text>
</comment>
<evidence type="ECO:0000256" key="5">
    <source>
        <dbReference type="ARBA" id="ARBA00022741"/>
    </source>
</evidence>
<evidence type="ECO:0000256" key="4">
    <source>
        <dbReference type="ARBA" id="ARBA00022723"/>
    </source>
</evidence>
<feature type="binding site" evidence="8">
    <location>
        <position position="83"/>
    </location>
    <ligand>
        <name>ATP</name>
        <dbReference type="ChEBI" id="CHEBI:30616"/>
    </ligand>
</feature>
<feature type="binding site" evidence="8">
    <location>
        <position position="111"/>
    </location>
    <ligand>
        <name>ATP</name>
        <dbReference type="ChEBI" id="CHEBI:30616"/>
    </ligand>
</feature>
<evidence type="ECO:0000256" key="3">
    <source>
        <dbReference type="ARBA" id="ARBA00022695"/>
    </source>
</evidence>
<keyword evidence="3 8" id="KW-0548">Nucleotidyltransferase</keyword>
<dbReference type="RefSeq" id="WP_109317920.1">
    <property type="nucleotide sequence ID" value="NZ_QFWT01000001.1"/>
</dbReference>
<accession>A0A2U3BDC1</accession>
<comment type="catalytic activity">
    <reaction evidence="8">
        <text>L-tyrosyl-[protein] + ATP = O-(5'-adenylyl)-L-tyrosyl-[protein] + diphosphate</text>
        <dbReference type="Rhea" id="RHEA:54288"/>
        <dbReference type="Rhea" id="RHEA-COMP:10136"/>
        <dbReference type="Rhea" id="RHEA-COMP:13846"/>
        <dbReference type="ChEBI" id="CHEBI:30616"/>
        <dbReference type="ChEBI" id="CHEBI:33019"/>
        <dbReference type="ChEBI" id="CHEBI:46858"/>
        <dbReference type="ChEBI" id="CHEBI:83624"/>
        <dbReference type="EC" id="2.7.7.108"/>
    </reaction>
</comment>
<comment type="cofactor">
    <cofactor evidence="8">
        <name>Mg(2+)</name>
        <dbReference type="ChEBI" id="CHEBI:18420"/>
    </cofactor>
    <cofactor evidence="8">
        <name>Mn(2+)</name>
        <dbReference type="ChEBI" id="CHEBI:29035"/>
    </cofactor>
</comment>
<keyword evidence="2 8" id="KW-0808">Transferase</keyword>
<keyword evidence="5 8" id="KW-0547">Nucleotide-binding</keyword>
<evidence type="ECO:0000256" key="7">
    <source>
        <dbReference type="ARBA" id="ARBA00022842"/>
    </source>
</evidence>
<dbReference type="GO" id="GO:0070733">
    <property type="term" value="F:AMPylase activity"/>
    <property type="evidence" value="ECO:0007669"/>
    <property type="project" value="UniProtKB-EC"/>
</dbReference>
<dbReference type="GO" id="GO:0005524">
    <property type="term" value="F:ATP binding"/>
    <property type="evidence" value="ECO:0007669"/>
    <property type="project" value="UniProtKB-UniRule"/>
</dbReference>
<feature type="binding site" evidence="8">
    <location>
        <position position="162"/>
    </location>
    <ligand>
        <name>ATP</name>
        <dbReference type="ChEBI" id="CHEBI:30616"/>
    </ligand>
</feature>
<comment type="similarity">
    <text evidence="1 8">Belongs to the SELO family.</text>
</comment>
<reference evidence="9 10" key="1">
    <citation type="submission" date="2018-05" db="EMBL/GenBank/DDBJ databases">
        <title>Vibrio limimaris sp. nov., isolated from marine sediment.</title>
        <authorList>
            <person name="Li C.-M."/>
        </authorList>
    </citation>
    <scope>NUCLEOTIDE SEQUENCE [LARGE SCALE GENOMIC DNA]</scope>
    <source>
        <strain evidence="9 10">E4404</strain>
    </source>
</reference>
<dbReference type="EC" id="2.7.7.108" evidence="8"/>
<dbReference type="Proteomes" id="UP000245362">
    <property type="component" value="Unassembled WGS sequence"/>
</dbReference>
<dbReference type="Pfam" id="PF02696">
    <property type="entry name" value="SelO"/>
    <property type="match status" value="1"/>
</dbReference>
<feature type="binding site" evidence="8">
    <location>
        <position position="245"/>
    </location>
    <ligand>
        <name>Mg(2+)</name>
        <dbReference type="ChEBI" id="CHEBI:18420"/>
    </ligand>
</feature>
<dbReference type="InterPro" id="IPR003846">
    <property type="entry name" value="SelO"/>
</dbReference>
<dbReference type="GO" id="GO:0000287">
    <property type="term" value="F:magnesium ion binding"/>
    <property type="evidence" value="ECO:0007669"/>
    <property type="project" value="UniProtKB-UniRule"/>
</dbReference>
<evidence type="ECO:0000313" key="10">
    <source>
        <dbReference type="Proteomes" id="UP000245362"/>
    </source>
</evidence>
<feature type="binding site" evidence="8">
    <location>
        <position position="236"/>
    </location>
    <ligand>
        <name>Mg(2+)</name>
        <dbReference type="ChEBI" id="CHEBI:18420"/>
    </ligand>
</feature>
<feature type="binding site" evidence="8">
    <location>
        <position position="112"/>
    </location>
    <ligand>
        <name>ATP</name>
        <dbReference type="ChEBI" id="CHEBI:30616"/>
    </ligand>
</feature>
<comment type="catalytic activity">
    <reaction evidence="8">
        <text>L-tyrosyl-[protein] + UTP = O-(5'-uridylyl)-L-tyrosyl-[protein] + diphosphate</text>
        <dbReference type="Rhea" id="RHEA:83887"/>
        <dbReference type="Rhea" id="RHEA-COMP:10136"/>
        <dbReference type="Rhea" id="RHEA-COMP:20238"/>
        <dbReference type="ChEBI" id="CHEBI:33019"/>
        <dbReference type="ChEBI" id="CHEBI:46398"/>
        <dbReference type="ChEBI" id="CHEBI:46858"/>
        <dbReference type="ChEBI" id="CHEBI:90602"/>
    </reaction>
</comment>
<feature type="binding site" evidence="8">
    <location>
        <position position="99"/>
    </location>
    <ligand>
        <name>ATP</name>
        <dbReference type="ChEBI" id="CHEBI:30616"/>
    </ligand>
</feature>
<evidence type="ECO:0000256" key="2">
    <source>
        <dbReference type="ARBA" id="ARBA00022679"/>
    </source>
</evidence>
<dbReference type="AlphaFoldDB" id="A0A2U3BDC1"/>
<evidence type="ECO:0000256" key="1">
    <source>
        <dbReference type="ARBA" id="ARBA00009747"/>
    </source>
</evidence>
<dbReference type="EMBL" id="QFWT01000001">
    <property type="protein sequence ID" value="PWI34765.1"/>
    <property type="molecule type" value="Genomic_DNA"/>
</dbReference>
<dbReference type="GO" id="GO:0030145">
    <property type="term" value="F:manganese ion binding"/>
    <property type="evidence" value="ECO:0007669"/>
    <property type="project" value="UniProtKB-UniRule"/>
</dbReference>
<keyword evidence="8" id="KW-0464">Manganese</keyword>
<evidence type="ECO:0000313" key="9">
    <source>
        <dbReference type="EMBL" id="PWI34765.1"/>
    </source>
</evidence>
<gene>
    <name evidence="8" type="primary">ydiU</name>
    <name evidence="8" type="synonym">selO</name>
    <name evidence="9" type="ORF">DI392_00325</name>
</gene>
<feature type="binding site" evidence="8">
    <location>
        <position position="84"/>
    </location>
    <ligand>
        <name>ATP</name>
        <dbReference type="ChEBI" id="CHEBI:30616"/>
    </ligand>
</feature>
<feature type="binding site" evidence="8">
    <location>
        <position position="169"/>
    </location>
    <ligand>
        <name>ATP</name>
        <dbReference type="ChEBI" id="CHEBI:30616"/>
    </ligand>
</feature>
<keyword evidence="7 8" id="KW-0460">Magnesium</keyword>
<feature type="binding site" evidence="8">
    <location>
        <position position="245"/>
    </location>
    <ligand>
        <name>ATP</name>
        <dbReference type="ChEBI" id="CHEBI:30616"/>
    </ligand>
</feature>
<comment type="catalytic activity">
    <reaction evidence="8">
        <text>L-seryl-[protein] + UTP = O-(5'-uridylyl)-L-seryl-[protein] + diphosphate</text>
        <dbReference type="Rhea" id="RHEA:64604"/>
        <dbReference type="Rhea" id="RHEA-COMP:9863"/>
        <dbReference type="Rhea" id="RHEA-COMP:16635"/>
        <dbReference type="ChEBI" id="CHEBI:29999"/>
        <dbReference type="ChEBI" id="CHEBI:33019"/>
        <dbReference type="ChEBI" id="CHEBI:46398"/>
        <dbReference type="ChEBI" id="CHEBI:156051"/>
    </reaction>
</comment>
<keyword evidence="6 8" id="KW-0067">ATP-binding</keyword>
<evidence type="ECO:0000256" key="8">
    <source>
        <dbReference type="HAMAP-Rule" id="MF_00692"/>
    </source>
</evidence>
<sequence length="460" mass="51956">MQQRYLALPDSLYQVIKPRKVDDPSLLLFNQELASELDLPQQLLGKDAAEYFSGNRLVAPELSLALGYSGHQFGYYNPQLGDGRAHMLGQINGFDWQLKGSGLTKYSRSGDGRCALGPAVREYIMSEAMHILGVPTMRTLAVTTTGETVYRQQPEAGAVVSRIGRSHLRIGSFQYASALGVIKEMADFAIDQLCPEMVNAANPYLLLYLTVQQNQINTLVHWYRVGFIHGVMNTDNIALSGETFDFGPCAMLGEYKLEQVYSSIDHQGRYAFGNQKLIMQWNLARFAETLIPLMPGSEQEAIALLTQEVDSFSDAFLQAYGHMCANKLGFNQNRHPLISEFYELLRTHAWDYTQIFNQLYHRLNGGNPQLPDELIAWSEQWLRAVNHKQALMLMSTTNPKAIPRNHEVERLIEAVGNEQQDIQQQIDNYLNYLKGNVYTGTSWGNPDAKFDQQYQTFCGT</sequence>
<dbReference type="EC" id="2.7.7.-" evidence="8"/>
<comment type="caution">
    <text evidence="9">The sequence shown here is derived from an EMBL/GenBank/DDBJ whole genome shotgun (WGS) entry which is preliminary data.</text>
</comment>
<keyword evidence="10" id="KW-1185">Reference proteome</keyword>